<evidence type="ECO:0000313" key="3">
    <source>
        <dbReference type="Proteomes" id="UP001314263"/>
    </source>
</evidence>
<dbReference type="GO" id="GO:0032273">
    <property type="term" value="P:positive regulation of protein polymerization"/>
    <property type="evidence" value="ECO:0007669"/>
    <property type="project" value="TreeGrafter"/>
</dbReference>
<evidence type="ECO:0008006" key="4">
    <source>
        <dbReference type="Google" id="ProtNLM"/>
    </source>
</evidence>
<organism evidence="2 3">
    <name type="scientific">Coccomyxa viridis</name>
    <dbReference type="NCBI Taxonomy" id="1274662"/>
    <lineage>
        <taxon>Eukaryota</taxon>
        <taxon>Viridiplantae</taxon>
        <taxon>Chlorophyta</taxon>
        <taxon>core chlorophytes</taxon>
        <taxon>Trebouxiophyceae</taxon>
        <taxon>Trebouxiophyceae incertae sedis</taxon>
        <taxon>Coccomyxaceae</taxon>
        <taxon>Coccomyxa</taxon>
    </lineage>
</organism>
<dbReference type="SUPFAM" id="SSF47473">
    <property type="entry name" value="EF-hand"/>
    <property type="match status" value="1"/>
</dbReference>
<dbReference type="GO" id="GO:0046785">
    <property type="term" value="P:microtubule polymerization"/>
    <property type="evidence" value="ECO:0007669"/>
    <property type="project" value="InterPro"/>
</dbReference>
<dbReference type="AlphaFoldDB" id="A0AAV1I4J5"/>
<dbReference type="GO" id="GO:0015631">
    <property type="term" value="F:tubulin binding"/>
    <property type="evidence" value="ECO:0007669"/>
    <property type="project" value="InterPro"/>
</dbReference>
<accession>A0AAV1I4J5</accession>
<name>A0AAV1I4J5_9CHLO</name>
<proteinExistence type="inferred from homology"/>
<dbReference type="PANTHER" id="PTHR12932:SF9">
    <property type="entry name" value="TUBULIN POLYMERIZATION-PROMOTING PROTEIN HOMOLOG"/>
    <property type="match status" value="1"/>
</dbReference>
<sequence>MQRQTLQDVFKTYAGFGTRQVSTELDGAKFVKVFKDAGLVGKDLSTTELDIIFSKVKAKSARKITFPDFERALELIATKKGCTVDELKDKLCSQKGPKVQATQPDYVKFHDDKSTYTGVYANGGPTNVDGTGDLSELCDRTPADNRGVKM</sequence>
<evidence type="ECO:0000256" key="1">
    <source>
        <dbReference type="ARBA" id="ARBA00010994"/>
    </source>
</evidence>
<dbReference type="EMBL" id="CAUYUE010000006">
    <property type="protein sequence ID" value="CAK0780932.1"/>
    <property type="molecule type" value="Genomic_DNA"/>
</dbReference>
<gene>
    <name evidence="2" type="ORF">CVIRNUC_005226</name>
</gene>
<dbReference type="PANTHER" id="PTHR12932">
    <property type="entry name" value="P25 ALPHA-RELATED"/>
    <property type="match status" value="1"/>
</dbReference>
<dbReference type="InterPro" id="IPR008907">
    <property type="entry name" value="TPP/p25"/>
</dbReference>
<dbReference type="Gene3D" id="1.10.238.10">
    <property type="entry name" value="EF-hand"/>
    <property type="match status" value="1"/>
</dbReference>
<comment type="caution">
    <text evidence="2">The sequence shown here is derived from an EMBL/GenBank/DDBJ whole genome shotgun (WGS) entry which is preliminary data.</text>
</comment>
<dbReference type="InterPro" id="IPR011992">
    <property type="entry name" value="EF-hand-dom_pair"/>
</dbReference>
<dbReference type="Proteomes" id="UP001314263">
    <property type="component" value="Unassembled WGS sequence"/>
</dbReference>
<dbReference type="Pfam" id="PF05517">
    <property type="entry name" value="p25-alpha"/>
    <property type="match status" value="1"/>
</dbReference>
<evidence type="ECO:0000313" key="2">
    <source>
        <dbReference type="EMBL" id="CAK0780932.1"/>
    </source>
</evidence>
<reference evidence="2 3" key="1">
    <citation type="submission" date="2023-10" db="EMBL/GenBank/DDBJ databases">
        <authorList>
            <person name="Maclean D."/>
            <person name="Macfadyen A."/>
        </authorList>
    </citation>
    <scope>NUCLEOTIDE SEQUENCE [LARGE SCALE GENOMIC DNA]</scope>
</reference>
<keyword evidence="3" id="KW-1185">Reference proteome</keyword>
<protein>
    <recommendedName>
        <fullName evidence="4">P25-alpha family protein</fullName>
    </recommendedName>
</protein>
<dbReference type="GO" id="GO:0005874">
    <property type="term" value="C:microtubule"/>
    <property type="evidence" value="ECO:0007669"/>
    <property type="project" value="TreeGrafter"/>
</dbReference>
<dbReference type="GO" id="GO:0001578">
    <property type="term" value="P:microtubule bundle formation"/>
    <property type="evidence" value="ECO:0007669"/>
    <property type="project" value="TreeGrafter"/>
</dbReference>
<comment type="similarity">
    <text evidence="1">Belongs to the TPPP family.</text>
</comment>